<evidence type="ECO:0000259" key="1">
    <source>
        <dbReference type="PROSITE" id="PS50181"/>
    </source>
</evidence>
<dbReference type="CDD" id="cd22162">
    <property type="entry name" value="F-box_AtSKIP3-like"/>
    <property type="match status" value="1"/>
</dbReference>
<dbReference type="PANTHER" id="PTHR32278:SF15">
    <property type="entry name" value="F-BOX PROTEIN PP2-B13-RELATED"/>
    <property type="match status" value="1"/>
</dbReference>
<dbReference type="InterPro" id="IPR025886">
    <property type="entry name" value="PP2-like"/>
</dbReference>
<dbReference type="InterPro" id="IPR001810">
    <property type="entry name" value="F-box_dom"/>
</dbReference>
<feature type="domain" description="F-box" evidence="1">
    <location>
        <begin position="4"/>
        <end position="50"/>
    </location>
</feature>
<dbReference type="Gene3D" id="1.20.1280.50">
    <property type="match status" value="1"/>
</dbReference>
<accession>A0AAV1D6H7</accession>
<organism evidence="2 3">
    <name type="scientific">Oldenlandia corymbosa var. corymbosa</name>
    <dbReference type="NCBI Taxonomy" id="529605"/>
    <lineage>
        <taxon>Eukaryota</taxon>
        <taxon>Viridiplantae</taxon>
        <taxon>Streptophyta</taxon>
        <taxon>Embryophyta</taxon>
        <taxon>Tracheophyta</taxon>
        <taxon>Spermatophyta</taxon>
        <taxon>Magnoliopsida</taxon>
        <taxon>eudicotyledons</taxon>
        <taxon>Gunneridae</taxon>
        <taxon>Pentapetalae</taxon>
        <taxon>asterids</taxon>
        <taxon>lamiids</taxon>
        <taxon>Gentianales</taxon>
        <taxon>Rubiaceae</taxon>
        <taxon>Rubioideae</taxon>
        <taxon>Spermacoceae</taxon>
        <taxon>Hedyotis-Oldenlandia complex</taxon>
        <taxon>Oldenlandia</taxon>
    </lineage>
</organism>
<keyword evidence="3" id="KW-1185">Reference proteome</keyword>
<dbReference type="EMBL" id="OX459121">
    <property type="protein sequence ID" value="CAI9103466.1"/>
    <property type="molecule type" value="Genomic_DNA"/>
</dbReference>
<dbReference type="PROSITE" id="PS50181">
    <property type="entry name" value="FBOX"/>
    <property type="match status" value="1"/>
</dbReference>
<dbReference type="PANTHER" id="PTHR32278">
    <property type="entry name" value="F-BOX DOMAIN-CONTAINING PROTEIN"/>
    <property type="match status" value="1"/>
</dbReference>
<evidence type="ECO:0000313" key="3">
    <source>
        <dbReference type="Proteomes" id="UP001161247"/>
    </source>
</evidence>
<protein>
    <submittedName>
        <fullName evidence="2">OLC1v1001948C1</fullName>
    </submittedName>
</protein>
<dbReference type="SMART" id="SM00256">
    <property type="entry name" value="FBOX"/>
    <property type="match status" value="1"/>
</dbReference>
<evidence type="ECO:0000313" key="2">
    <source>
        <dbReference type="EMBL" id="CAI9103466.1"/>
    </source>
</evidence>
<dbReference type="Pfam" id="PF14299">
    <property type="entry name" value="PP2"/>
    <property type="match status" value="1"/>
</dbReference>
<dbReference type="SUPFAM" id="SSF81383">
    <property type="entry name" value="F-box domain"/>
    <property type="match status" value="1"/>
</dbReference>
<dbReference type="InterPro" id="IPR036047">
    <property type="entry name" value="F-box-like_dom_sf"/>
</dbReference>
<dbReference type="Proteomes" id="UP001161247">
    <property type="component" value="Chromosome 4"/>
</dbReference>
<gene>
    <name evidence="2" type="ORF">OLC1_LOCUS12623</name>
</gene>
<reference evidence="2" key="1">
    <citation type="submission" date="2023-03" db="EMBL/GenBank/DDBJ databases">
        <authorList>
            <person name="Julca I."/>
        </authorList>
    </citation>
    <scope>NUCLEOTIDE SEQUENCE</scope>
</reference>
<sequence length="283" mass="31991">MEELVSFDVLPEDCVSAICSLTSPQDACRISLVSSSFRSAADSDMAWDRFLPFDWEDIMKRAVIPLKFSSKKEMFLQLCHPILLDGGKQIIALEKSTGLKSYTLSARELTILHSNESNNWCWKPKPESRFAEVAELKTSNRIEIEAKIKSQMLSPNTKYGAYLIIQTSENSFGLDSIPSEVTIVIADNVIENTAYLSPKCETKQQIESLFYANRARMMKMRVENGGDDRFPMARSDGWAEIEIGEFFNGNEIDQDIRMSLRETKGHQLKGGLTVEGIEIRPKN</sequence>
<name>A0AAV1D6H7_OLDCO</name>
<dbReference type="AlphaFoldDB" id="A0AAV1D6H7"/>
<dbReference type="Pfam" id="PF12937">
    <property type="entry name" value="F-box-like"/>
    <property type="match status" value="1"/>
</dbReference>
<proteinExistence type="predicted"/>